<evidence type="ECO:0008006" key="5">
    <source>
        <dbReference type="Google" id="ProtNLM"/>
    </source>
</evidence>
<dbReference type="InterPro" id="IPR014194">
    <property type="entry name" value="Spore_III_AE"/>
</dbReference>
<evidence type="ECO:0000256" key="1">
    <source>
        <dbReference type="SAM" id="Phobius"/>
    </source>
</evidence>
<keyword evidence="1" id="KW-0812">Transmembrane</keyword>
<reference evidence="3" key="1">
    <citation type="submission" date="2020-10" db="EMBL/GenBank/DDBJ databases">
        <authorList>
            <person name="Gilroy R."/>
        </authorList>
    </citation>
    <scope>NUCLEOTIDE SEQUENCE</scope>
    <source>
        <strain evidence="3">CHK176-6737</strain>
    </source>
</reference>
<feature type="transmembrane region" description="Helical" evidence="1">
    <location>
        <begin position="194"/>
        <end position="215"/>
    </location>
</feature>
<evidence type="ECO:0000313" key="3">
    <source>
        <dbReference type="EMBL" id="HIU69501.1"/>
    </source>
</evidence>
<dbReference type="EMBL" id="DVNM01000032">
    <property type="protein sequence ID" value="HIU69501.1"/>
    <property type="molecule type" value="Genomic_DNA"/>
</dbReference>
<organism evidence="3 4">
    <name type="scientific">Candidatus Scybalenecus merdavium</name>
    <dbReference type="NCBI Taxonomy" id="2840939"/>
    <lineage>
        <taxon>Bacteria</taxon>
        <taxon>Bacillati</taxon>
        <taxon>Bacillota</taxon>
        <taxon>Clostridia</taxon>
        <taxon>Eubacteriales</taxon>
        <taxon>Oscillospiraceae</taxon>
        <taxon>Oscillospiraceae incertae sedis</taxon>
        <taxon>Candidatus Scybalenecus</taxon>
    </lineage>
</organism>
<proteinExistence type="predicted"/>
<feature type="transmembrane region" description="Helical" evidence="1">
    <location>
        <begin position="161"/>
        <end position="182"/>
    </location>
</feature>
<sequence length="383" mass="40970">MKKSVILILFLFLALSVPVRAMGAETQQIEQDTYSKYLDQYDVDSIYDCVPQDALDLLDELGMQDFDFKNILDLTPQKLWHVLQSVAEGRFKGPLTACAGMILLILFSAFLQSLKTTVKSDMLSNVFSVACSVIIAVILSVEISDAISLASSTIKMCADFIYGFVPVFGILVAVSGGITASFSTNALLLGLAQFLNFLSGNLFVPVISCYLALGLSNGIRPELHLTAITSAVKKYISAAVSLAATGFVSILSIKTAVASRADALGLRSARFAINSVVPVIGSAISEGLLSIQSYSSLIKSTVGIVGIVVIVLIFLPALLEILIWKFFLSVSSIASEMFEDRSVLAVLQAFQGALLLMLIVLILSLVTTVISFGILIAVKNQVS</sequence>
<name>A0A9D1SPE4_9FIRM</name>
<feature type="transmembrane region" description="Helical" evidence="1">
    <location>
        <begin position="303"/>
        <end position="328"/>
    </location>
</feature>
<keyword evidence="2" id="KW-0732">Signal</keyword>
<protein>
    <recommendedName>
        <fullName evidence="5">Stage III sporulation protein AE</fullName>
    </recommendedName>
</protein>
<keyword evidence="1" id="KW-1133">Transmembrane helix</keyword>
<dbReference type="Pfam" id="PF09546">
    <property type="entry name" value="Spore_III_AE"/>
    <property type="match status" value="1"/>
</dbReference>
<evidence type="ECO:0000313" key="4">
    <source>
        <dbReference type="Proteomes" id="UP000824125"/>
    </source>
</evidence>
<evidence type="ECO:0000256" key="2">
    <source>
        <dbReference type="SAM" id="SignalP"/>
    </source>
</evidence>
<gene>
    <name evidence="3" type="ORF">IAD23_06030</name>
</gene>
<feature type="transmembrane region" description="Helical" evidence="1">
    <location>
        <begin position="349"/>
        <end position="378"/>
    </location>
</feature>
<feature type="transmembrane region" description="Helical" evidence="1">
    <location>
        <begin position="235"/>
        <end position="259"/>
    </location>
</feature>
<accession>A0A9D1SPE4</accession>
<feature type="transmembrane region" description="Helical" evidence="1">
    <location>
        <begin position="123"/>
        <end position="141"/>
    </location>
</feature>
<feature type="chain" id="PRO_5039050928" description="Stage III sporulation protein AE" evidence="2">
    <location>
        <begin position="22"/>
        <end position="383"/>
    </location>
</feature>
<feature type="transmembrane region" description="Helical" evidence="1">
    <location>
        <begin position="93"/>
        <end position="111"/>
    </location>
</feature>
<dbReference type="AlphaFoldDB" id="A0A9D1SPE4"/>
<dbReference type="Proteomes" id="UP000824125">
    <property type="component" value="Unassembled WGS sequence"/>
</dbReference>
<comment type="caution">
    <text evidence="3">The sequence shown here is derived from an EMBL/GenBank/DDBJ whole genome shotgun (WGS) entry which is preliminary data.</text>
</comment>
<feature type="signal peptide" evidence="2">
    <location>
        <begin position="1"/>
        <end position="21"/>
    </location>
</feature>
<keyword evidence="1" id="KW-0472">Membrane</keyword>
<reference evidence="3" key="2">
    <citation type="journal article" date="2021" name="PeerJ">
        <title>Extensive microbial diversity within the chicken gut microbiome revealed by metagenomics and culture.</title>
        <authorList>
            <person name="Gilroy R."/>
            <person name="Ravi A."/>
            <person name="Getino M."/>
            <person name="Pursley I."/>
            <person name="Horton D.L."/>
            <person name="Alikhan N.F."/>
            <person name="Baker D."/>
            <person name="Gharbi K."/>
            <person name="Hall N."/>
            <person name="Watson M."/>
            <person name="Adriaenssens E.M."/>
            <person name="Foster-Nyarko E."/>
            <person name="Jarju S."/>
            <person name="Secka A."/>
            <person name="Antonio M."/>
            <person name="Oren A."/>
            <person name="Chaudhuri R.R."/>
            <person name="La Ragione R."/>
            <person name="Hildebrand F."/>
            <person name="Pallen M.J."/>
        </authorList>
    </citation>
    <scope>NUCLEOTIDE SEQUENCE</scope>
    <source>
        <strain evidence="3">CHK176-6737</strain>
    </source>
</reference>